<sequence>MDRKTILKFRRQKDGNQELMEVRVHPKLTPFFPDQSSGSLTHSTHIRSVTVITSVTFFFIKDQMARS</sequence>
<keyword evidence="2" id="KW-1185">Reference proteome</keyword>
<gene>
    <name evidence="1" type="ORF">L1987_15130</name>
</gene>
<name>A0ACB9J5R3_9ASTR</name>
<reference evidence="1 2" key="2">
    <citation type="journal article" date="2022" name="Mol. Ecol. Resour.">
        <title>The genomes of chicory, endive, great burdock and yacon provide insights into Asteraceae paleo-polyploidization history and plant inulin production.</title>
        <authorList>
            <person name="Fan W."/>
            <person name="Wang S."/>
            <person name="Wang H."/>
            <person name="Wang A."/>
            <person name="Jiang F."/>
            <person name="Liu H."/>
            <person name="Zhao H."/>
            <person name="Xu D."/>
            <person name="Zhang Y."/>
        </authorList>
    </citation>
    <scope>NUCLEOTIDE SEQUENCE [LARGE SCALE GENOMIC DNA]</scope>
    <source>
        <strain evidence="2">cv. Yunnan</strain>
        <tissue evidence="1">Leaves</tissue>
    </source>
</reference>
<organism evidence="1 2">
    <name type="scientific">Smallanthus sonchifolius</name>
    <dbReference type="NCBI Taxonomy" id="185202"/>
    <lineage>
        <taxon>Eukaryota</taxon>
        <taxon>Viridiplantae</taxon>
        <taxon>Streptophyta</taxon>
        <taxon>Embryophyta</taxon>
        <taxon>Tracheophyta</taxon>
        <taxon>Spermatophyta</taxon>
        <taxon>Magnoliopsida</taxon>
        <taxon>eudicotyledons</taxon>
        <taxon>Gunneridae</taxon>
        <taxon>Pentapetalae</taxon>
        <taxon>asterids</taxon>
        <taxon>campanulids</taxon>
        <taxon>Asterales</taxon>
        <taxon>Asteraceae</taxon>
        <taxon>Asteroideae</taxon>
        <taxon>Heliantheae alliance</taxon>
        <taxon>Millerieae</taxon>
        <taxon>Smallanthus</taxon>
    </lineage>
</organism>
<proteinExistence type="predicted"/>
<dbReference type="Proteomes" id="UP001056120">
    <property type="component" value="Linkage Group LG05"/>
</dbReference>
<evidence type="ECO:0000313" key="1">
    <source>
        <dbReference type="EMBL" id="KAI3815462.1"/>
    </source>
</evidence>
<protein>
    <submittedName>
        <fullName evidence="1">Uncharacterized protein</fullName>
    </submittedName>
</protein>
<comment type="caution">
    <text evidence="1">The sequence shown here is derived from an EMBL/GenBank/DDBJ whole genome shotgun (WGS) entry which is preliminary data.</text>
</comment>
<reference evidence="2" key="1">
    <citation type="journal article" date="2022" name="Mol. Ecol. Resour.">
        <title>The genomes of chicory, endive, great burdock and yacon provide insights into Asteraceae palaeo-polyploidization history and plant inulin production.</title>
        <authorList>
            <person name="Fan W."/>
            <person name="Wang S."/>
            <person name="Wang H."/>
            <person name="Wang A."/>
            <person name="Jiang F."/>
            <person name="Liu H."/>
            <person name="Zhao H."/>
            <person name="Xu D."/>
            <person name="Zhang Y."/>
        </authorList>
    </citation>
    <scope>NUCLEOTIDE SEQUENCE [LARGE SCALE GENOMIC DNA]</scope>
    <source>
        <strain evidence="2">cv. Yunnan</strain>
    </source>
</reference>
<dbReference type="EMBL" id="CM042022">
    <property type="protein sequence ID" value="KAI3815462.1"/>
    <property type="molecule type" value="Genomic_DNA"/>
</dbReference>
<evidence type="ECO:0000313" key="2">
    <source>
        <dbReference type="Proteomes" id="UP001056120"/>
    </source>
</evidence>
<accession>A0ACB9J5R3</accession>